<organism evidence="1 2">
    <name type="scientific">Pseudomonas phage MiCath</name>
    <dbReference type="NCBI Taxonomy" id="3003729"/>
    <lineage>
        <taxon>Viruses</taxon>
        <taxon>Duplodnaviria</taxon>
        <taxon>Heunggongvirae</taxon>
        <taxon>Uroviricota</taxon>
        <taxon>Caudoviricetes</taxon>
        <taxon>Queuovirinae</taxon>
        <taxon>Micathvirus</taxon>
        <taxon>Micathvirus micath</taxon>
    </lineage>
</organism>
<dbReference type="EMBL" id="OP882271">
    <property type="protein sequence ID" value="WAX22422.1"/>
    <property type="molecule type" value="Genomic_DNA"/>
</dbReference>
<accession>A0AAF0AFY1</accession>
<dbReference type="RefSeq" id="YP_010719844.1">
    <property type="nucleotide sequence ID" value="NC_072502.1"/>
</dbReference>
<keyword evidence="2" id="KW-1185">Reference proteome</keyword>
<reference evidence="1" key="1">
    <citation type="submission" date="2022-11" db="EMBL/GenBank/DDBJ databases">
        <authorList>
            <person name="Jaryenneh J.D."/>
            <person name="Schoeniger J.S."/>
            <person name="Mageeney C.M."/>
        </authorList>
    </citation>
    <scope>NUCLEOTIDE SEQUENCE</scope>
</reference>
<evidence type="ECO:0000313" key="2">
    <source>
        <dbReference type="Proteomes" id="UP001211688"/>
    </source>
</evidence>
<dbReference type="GeneID" id="79412984"/>
<dbReference type="Proteomes" id="UP001211688">
    <property type="component" value="Segment"/>
</dbReference>
<sequence>MKQVYNFDAYTREYVGPDFAQPDPRTPGRFLMPANSTELPPLNDVPKGYTQLFVNNEWVKVRDLRGRLIYNKASGQAEQCRTLGELTEHWTDQAPPSWMYSWDAGDNCWKEDLVKVRQNKQAQDLHAANEEYEWVLGYLARHDDEVAAERKPSLTDAAHKKMLGFKLDIQDAITAIQNGNEVELPKRPFVKE</sequence>
<proteinExistence type="predicted"/>
<dbReference type="KEGG" id="vg:79412984"/>
<protein>
    <submittedName>
        <fullName evidence="1">Tail fiber assembly protein</fullName>
    </submittedName>
</protein>
<name>A0AAF0AFY1_9CAUD</name>
<evidence type="ECO:0000313" key="1">
    <source>
        <dbReference type="EMBL" id="WAX22422.1"/>
    </source>
</evidence>